<feature type="domain" description="GST N-terminal" evidence="1">
    <location>
        <begin position="4"/>
        <end position="83"/>
    </location>
</feature>
<dbReference type="SUPFAM" id="SSF52833">
    <property type="entry name" value="Thioredoxin-like"/>
    <property type="match status" value="1"/>
</dbReference>
<reference evidence="2 3" key="1">
    <citation type="submission" date="2023-07" db="EMBL/GenBank/DDBJ databases">
        <title>Sorghum-associated microbial communities from plants grown in Nebraska, USA.</title>
        <authorList>
            <person name="Schachtman D."/>
        </authorList>
    </citation>
    <scope>NUCLEOTIDE SEQUENCE [LARGE SCALE GENOMIC DNA]</scope>
    <source>
        <strain evidence="2 3">4249</strain>
    </source>
</reference>
<evidence type="ECO:0000259" key="1">
    <source>
        <dbReference type="PROSITE" id="PS50404"/>
    </source>
</evidence>
<dbReference type="PANTHER" id="PTHR43968">
    <property type="match status" value="1"/>
</dbReference>
<dbReference type="PROSITE" id="PS50404">
    <property type="entry name" value="GST_NTER"/>
    <property type="match status" value="1"/>
</dbReference>
<accession>A0ABU1WNC1</accession>
<dbReference type="Pfam" id="PF13417">
    <property type="entry name" value="GST_N_3"/>
    <property type="match status" value="1"/>
</dbReference>
<dbReference type="Proteomes" id="UP001265700">
    <property type="component" value="Unassembled WGS sequence"/>
</dbReference>
<organism evidence="2 3">
    <name type="scientific">Hydrogenophaga palleronii</name>
    <dbReference type="NCBI Taxonomy" id="65655"/>
    <lineage>
        <taxon>Bacteria</taxon>
        <taxon>Pseudomonadati</taxon>
        <taxon>Pseudomonadota</taxon>
        <taxon>Betaproteobacteria</taxon>
        <taxon>Burkholderiales</taxon>
        <taxon>Comamonadaceae</taxon>
        <taxon>Hydrogenophaga</taxon>
    </lineage>
</organism>
<evidence type="ECO:0000313" key="2">
    <source>
        <dbReference type="EMBL" id="MDR7150791.1"/>
    </source>
</evidence>
<dbReference type="Gene3D" id="3.40.30.10">
    <property type="entry name" value="Glutaredoxin"/>
    <property type="match status" value="1"/>
</dbReference>
<name>A0ABU1WNC1_9BURK</name>
<dbReference type="InterPro" id="IPR050983">
    <property type="entry name" value="GST_Omega/HSP26"/>
</dbReference>
<dbReference type="PANTHER" id="PTHR43968:SF6">
    <property type="entry name" value="GLUTATHIONE S-TRANSFERASE OMEGA"/>
    <property type="match status" value="1"/>
</dbReference>
<dbReference type="InterPro" id="IPR004045">
    <property type="entry name" value="Glutathione_S-Trfase_N"/>
</dbReference>
<protein>
    <submittedName>
        <fullName evidence="2">Glutathione S-transferase</fullName>
    </submittedName>
</protein>
<comment type="caution">
    <text evidence="2">The sequence shown here is derived from an EMBL/GenBank/DDBJ whole genome shotgun (WGS) entry which is preliminary data.</text>
</comment>
<sequence>MPSTLPVLYSFRRCPYAIRARLALCCSGTPVELREVNLKRKPAELLAISPTATVPVLDLGQGRVLKQSLDILHWALQQNDPEGWLQHGDPAFNQWLVDTTDGAFKHWLDRYKYAERFPERSATEWRDDAVRCLIEPLEARLAAQAQVGGQQACWADAAVFPFVRQFAAVDPAWWAGSPWQRTRCWLQGWLTNQHFLACMHKAPVWSPGAPVQRFPPPATPAA</sequence>
<evidence type="ECO:0000313" key="3">
    <source>
        <dbReference type="Proteomes" id="UP001265700"/>
    </source>
</evidence>
<gene>
    <name evidence="2" type="ORF">J2W49_002754</name>
</gene>
<proteinExistence type="predicted"/>
<keyword evidence="3" id="KW-1185">Reference proteome</keyword>
<dbReference type="SUPFAM" id="SSF47616">
    <property type="entry name" value="GST C-terminal domain-like"/>
    <property type="match status" value="1"/>
</dbReference>
<dbReference type="RefSeq" id="WP_310316917.1">
    <property type="nucleotide sequence ID" value="NZ_JAVDWU010000005.1"/>
</dbReference>
<dbReference type="Gene3D" id="1.20.1050.10">
    <property type="match status" value="1"/>
</dbReference>
<dbReference type="CDD" id="cd03196">
    <property type="entry name" value="GST_C_5"/>
    <property type="match status" value="1"/>
</dbReference>
<dbReference type="InterPro" id="IPR036282">
    <property type="entry name" value="Glutathione-S-Trfase_C_sf"/>
</dbReference>
<dbReference type="EMBL" id="JAVDWU010000005">
    <property type="protein sequence ID" value="MDR7150791.1"/>
    <property type="molecule type" value="Genomic_DNA"/>
</dbReference>
<dbReference type="InterPro" id="IPR036249">
    <property type="entry name" value="Thioredoxin-like_sf"/>
</dbReference>